<dbReference type="Proteomes" id="UP000689129">
    <property type="component" value="Unassembled WGS sequence"/>
</dbReference>
<feature type="chain" id="PRO_5034370201" description="Secreted protein" evidence="1">
    <location>
        <begin position="29"/>
        <end position="101"/>
    </location>
</feature>
<keyword evidence="1" id="KW-0732">Signal</keyword>
<evidence type="ECO:0008006" key="4">
    <source>
        <dbReference type="Google" id="ProtNLM"/>
    </source>
</evidence>
<gene>
    <name evidence="2" type="ORF">HYQ45_009684</name>
</gene>
<reference evidence="2" key="1">
    <citation type="journal article" date="2021" name="Mol. Plant Pathol.">
        <title>A 20-kb lineage-specific genomic region tames virulence in pathogenic amphidiploid Verticillium longisporum.</title>
        <authorList>
            <person name="Harting R."/>
            <person name="Starke J."/>
            <person name="Kusch H."/>
            <person name="Poggeler S."/>
            <person name="Maurus I."/>
            <person name="Schluter R."/>
            <person name="Landesfeind M."/>
            <person name="Bulla I."/>
            <person name="Nowrousian M."/>
            <person name="de Jonge R."/>
            <person name="Stahlhut G."/>
            <person name="Hoff K.J."/>
            <person name="Asshauer K.P."/>
            <person name="Thurmer A."/>
            <person name="Stanke M."/>
            <person name="Daniel R."/>
            <person name="Morgenstern B."/>
            <person name="Thomma B.P.H.J."/>
            <person name="Kronstad J.W."/>
            <person name="Braus-Stromeyer S.A."/>
            <person name="Braus G.H."/>
        </authorList>
    </citation>
    <scope>NUCLEOTIDE SEQUENCE</scope>
    <source>
        <strain evidence="2">Vl32</strain>
    </source>
</reference>
<dbReference type="AlphaFoldDB" id="A0A8I3APN4"/>
<protein>
    <recommendedName>
        <fullName evidence="4">Secreted protein</fullName>
    </recommendedName>
</protein>
<organism evidence="2 3">
    <name type="scientific">Verticillium longisporum</name>
    <name type="common">Verticillium dahliae var. longisporum</name>
    <dbReference type="NCBI Taxonomy" id="100787"/>
    <lineage>
        <taxon>Eukaryota</taxon>
        <taxon>Fungi</taxon>
        <taxon>Dikarya</taxon>
        <taxon>Ascomycota</taxon>
        <taxon>Pezizomycotina</taxon>
        <taxon>Sordariomycetes</taxon>
        <taxon>Hypocreomycetidae</taxon>
        <taxon>Glomerellales</taxon>
        <taxon>Plectosphaerellaceae</taxon>
        <taxon>Verticillium</taxon>
    </lineage>
</organism>
<name>A0A8I3APN4_VERLO</name>
<dbReference type="EMBL" id="JAEMWZ010000197">
    <property type="protein sequence ID" value="KAG7131842.1"/>
    <property type="molecule type" value="Genomic_DNA"/>
</dbReference>
<comment type="caution">
    <text evidence="2">The sequence shown here is derived from an EMBL/GenBank/DDBJ whole genome shotgun (WGS) entry which is preliminary data.</text>
</comment>
<proteinExistence type="predicted"/>
<feature type="signal peptide" evidence="1">
    <location>
        <begin position="1"/>
        <end position="28"/>
    </location>
</feature>
<evidence type="ECO:0000313" key="3">
    <source>
        <dbReference type="Proteomes" id="UP000689129"/>
    </source>
</evidence>
<sequence>MSQFTTPCRSTAHLLLFLICLASRPAIPRSPGRLAAGRHLNLDTQRDGLVIMEDHRSPPRTTRRFNTPLDDAIHNIVPLHPFRAFKRSFFWRHCLCLTRRT</sequence>
<accession>A0A8I3APN4</accession>
<evidence type="ECO:0000313" key="2">
    <source>
        <dbReference type="EMBL" id="KAG7131842.1"/>
    </source>
</evidence>
<evidence type="ECO:0000256" key="1">
    <source>
        <dbReference type="SAM" id="SignalP"/>
    </source>
</evidence>